<dbReference type="EMBL" id="BMDW01000018">
    <property type="protein sequence ID" value="GGA55233.1"/>
    <property type="molecule type" value="Genomic_DNA"/>
</dbReference>
<dbReference type="PROSITE" id="PS00092">
    <property type="entry name" value="N6_MTASE"/>
    <property type="match status" value="1"/>
</dbReference>
<sequence length="157" mass="17845">MTNRLYYGDNLSVLRESVQSESVDLVYLDPPFNSNANYNILFKSPTGSSSDAQIEAFEDTWHWNDHAEDAFDQVARSGNTKAFDLLNAMRGFLGENDMMAYLAMMAIRLIELHRVLKPTGSLYLHCDPTASHYLKLLLDGVFGADNYLNEIIWRRTG</sequence>
<evidence type="ECO:0000256" key="2">
    <source>
        <dbReference type="ARBA" id="ARBA00011900"/>
    </source>
</evidence>
<dbReference type="Proteomes" id="UP000618591">
    <property type="component" value="Unassembled WGS sequence"/>
</dbReference>
<evidence type="ECO:0000313" key="8">
    <source>
        <dbReference type="Proteomes" id="UP000618591"/>
    </source>
</evidence>
<feature type="domain" description="DNA methylase N-4/N-6" evidence="6">
    <location>
        <begin position="23"/>
        <end position="156"/>
    </location>
</feature>
<evidence type="ECO:0000313" key="7">
    <source>
        <dbReference type="EMBL" id="GGA55233.1"/>
    </source>
</evidence>
<dbReference type="InterPro" id="IPR029063">
    <property type="entry name" value="SAM-dependent_MTases_sf"/>
</dbReference>
<dbReference type="InterPro" id="IPR002052">
    <property type="entry name" value="DNA_methylase_N6_adenine_CS"/>
</dbReference>
<evidence type="ECO:0000256" key="5">
    <source>
        <dbReference type="ARBA" id="ARBA00047942"/>
    </source>
</evidence>
<organism evidence="7 8">
    <name type="scientific">Sphingomonas psychrolutea</name>
    <dbReference type="NCBI Taxonomy" id="1259676"/>
    <lineage>
        <taxon>Bacteria</taxon>
        <taxon>Pseudomonadati</taxon>
        <taxon>Pseudomonadota</taxon>
        <taxon>Alphaproteobacteria</taxon>
        <taxon>Sphingomonadales</taxon>
        <taxon>Sphingomonadaceae</taxon>
        <taxon>Sphingomonas</taxon>
    </lineage>
</organism>
<dbReference type="InterPro" id="IPR002941">
    <property type="entry name" value="DNA_methylase_N4/N6"/>
</dbReference>
<dbReference type="Pfam" id="PF01555">
    <property type="entry name" value="N6_N4_Mtase"/>
    <property type="match status" value="1"/>
</dbReference>
<dbReference type="Gene3D" id="3.40.50.150">
    <property type="entry name" value="Vaccinia Virus protein VP39"/>
    <property type="match status" value="1"/>
</dbReference>
<comment type="catalytic activity">
    <reaction evidence="5">
        <text>a 2'-deoxyadenosine in DNA + S-adenosyl-L-methionine = an N(6)-methyl-2'-deoxyadenosine in DNA + S-adenosyl-L-homocysteine + H(+)</text>
        <dbReference type="Rhea" id="RHEA:15197"/>
        <dbReference type="Rhea" id="RHEA-COMP:12418"/>
        <dbReference type="Rhea" id="RHEA-COMP:12419"/>
        <dbReference type="ChEBI" id="CHEBI:15378"/>
        <dbReference type="ChEBI" id="CHEBI:57856"/>
        <dbReference type="ChEBI" id="CHEBI:59789"/>
        <dbReference type="ChEBI" id="CHEBI:90615"/>
        <dbReference type="ChEBI" id="CHEBI:90616"/>
        <dbReference type="EC" id="2.1.1.72"/>
    </reaction>
</comment>
<keyword evidence="3" id="KW-0489">Methyltransferase</keyword>
<evidence type="ECO:0000259" key="6">
    <source>
        <dbReference type="Pfam" id="PF01555"/>
    </source>
</evidence>
<dbReference type="SUPFAM" id="SSF53335">
    <property type="entry name" value="S-adenosyl-L-methionine-dependent methyltransferases"/>
    <property type="match status" value="1"/>
</dbReference>
<proteinExistence type="inferred from homology"/>
<evidence type="ECO:0000256" key="3">
    <source>
        <dbReference type="ARBA" id="ARBA00022603"/>
    </source>
</evidence>
<gene>
    <name evidence="7" type="ORF">GCM10011395_27030</name>
</gene>
<evidence type="ECO:0000256" key="4">
    <source>
        <dbReference type="ARBA" id="ARBA00022679"/>
    </source>
</evidence>
<keyword evidence="8" id="KW-1185">Reference proteome</keyword>
<reference evidence="8" key="1">
    <citation type="journal article" date="2019" name="Int. J. Syst. Evol. Microbiol.">
        <title>The Global Catalogue of Microorganisms (GCM) 10K type strain sequencing project: providing services to taxonomists for standard genome sequencing and annotation.</title>
        <authorList>
            <consortium name="The Broad Institute Genomics Platform"/>
            <consortium name="The Broad Institute Genome Sequencing Center for Infectious Disease"/>
            <person name="Wu L."/>
            <person name="Ma J."/>
        </authorList>
    </citation>
    <scope>NUCLEOTIDE SEQUENCE [LARGE SCALE GENOMIC DNA]</scope>
    <source>
        <strain evidence="8">CGMCC 1.10106</strain>
    </source>
</reference>
<evidence type="ECO:0000256" key="1">
    <source>
        <dbReference type="ARBA" id="ARBA00006594"/>
    </source>
</evidence>
<protein>
    <recommendedName>
        <fullName evidence="2">site-specific DNA-methyltransferase (adenine-specific)</fullName>
        <ecNumber evidence="2">2.1.1.72</ecNumber>
    </recommendedName>
</protein>
<name>A0ABQ1H333_9SPHN</name>
<keyword evidence="4" id="KW-0808">Transferase</keyword>
<dbReference type="EC" id="2.1.1.72" evidence="2"/>
<accession>A0ABQ1H333</accession>
<comment type="similarity">
    <text evidence="1">Belongs to the N(4)/N(6)-methyltransferase family.</text>
</comment>
<comment type="caution">
    <text evidence="7">The sequence shown here is derived from an EMBL/GenBank/DDBJ whole genome shotgun (WGS) entry which is preliminary data.</text>
</comment>